<name>A0ABQ2JVI4_9ACTN</name>
<feature type="region of interest" description="Disordered" evidence="1">
    <location>
        <begin position="29"/>
        <end position="64"/>
    </location>
</feature>
<comment type="caution">
    <text evidence="2">The sequence shown here is derived from an EMBL/GenBank/DDBJ whole genome shotgun (WGS) entry which is preliminary data.</text>
</comment>
<keyword evidence="3" id="KW-1185">Reference proteome</keyword>
<proteinExistence type="predicted"/>
<protein>
    <submittedName>
        <fullName evidence="2">Uncharacterized protein</fullName>
    </submittedName>
</protein>
<sequence>MGGRIGGRGPCPRALVRERLNQILRLLIDAMPHRSPRHRTATRKGKERAGATAKKELKRKKSPS</sequence>
<organism evidence="2 3">
    <name type="scientific">Streptomyces kronopolitis</name>
    <dbReference type="NCBI Taxonomy" id="1612435"/>
    <lineage>
        <taxon>Bacteria</taxon>
        <taxon>Bacillati</taxon>
        <taxon>Actinomycetota</taxon>
        <taxon>Actinomycetes</taxon>
        <taxon>Kitasatosporales</taxon>
        <taxon>Streptomycetaceae</taxon>
        <taxon>Streptomyces</taxon>
    </lineage>
</organism>
<dbReference type="EMBL" id="BMND01000031">
    <property type="protein sequence ID" value="GGN58672.1"/>
    <property type="molecule type" value="Genomic_DNA"/>
</dbReference>
<reference evidence="3" key="1">
    <citation type="journal article" date="2019" name="Int. J. Syst. Evol. Microbiol.">
        <title>The Global Catalogue of Microorganisms (GCM) 10K type strain sequencing project: providing services to taxonomists for standard genome sequencing and annotation.</title>
        <authorList>
            <consortium name="The Broad Institute Genomics Platform"/>
            <consortium name="The Broad Institute Genome Sequencing Center for Infectious Disease"/>
            <person name="Wu L."/>
            <person name="Ma J."/>
        </authorList>
    </citation>
    <scope>NUCLEOTIDE SEQUENCE [LARGE SCALE GENOMIC DNA]</scope>
    <source>
        <strain evidence="3">CGMCC 4.7323</strain>
    </source>
</reference>
<evidence type="ECO:0000256" key="1">
    <source>
        <dbReference type="SAM" id="MobiDB-lite"/>
    </source>
</evidence>
<evidence type="ECO:0000313" key="3">
    <source>
        <dbReference type="Proteomes" id="UP000600080"/>
    </source>
</evidence>
<gene>
    <name evidence="2" type="ORF">GCM10012285_55200</name>
</gene>
<accession>A0ABQ2JVI4</accession>
<dbReference type="Proteomes" id="UP000600080">
    <property type="component" value="Unassembled WGS sequence"/>
</dbReference>
<evidence type="ECO:0000313" key="2">
    <source>
        <dbReference type="EMBL" id="GGN58672.1"/>
    </source>
</evidence>
<feature type="compositionally biased region" description="Basic residues" evidence="1">
    <location>
        <begin position="34"/>
        <end position="46"/>
    </location>
</feature>